<accession>A0AAF0UI39</accession>
<gene>
    <name evidence="1" type="ORF">MTR67_039119</name>
</gene>
<keyword evidence="2" id="KW-1185">Reference proteome</keyword>
<protein>
    <submittedName>
        <fullName evidence="1">Uncharacterized protein</fullName>
    </submittedName>
</protein>
<dbReference type="AlphaFoldDB" id="A0AAF0UI39"/>
<dbReference type="EMBL" id="CP133620">
    <property type="protein sequence ID" value="WMV45734.1"/>
    <property type="molecule type" value="Genomic_DNA"/>
</dbReference>
<evidence type="ECO:0000313" key="2">
    <source>
        <dbReference type="Proteomes" id="UP001234989"/>
    </source>
</evidence>
<reference evidence="1" key="1">
    <citation type="submission" date="2023-08" db="EMBL/GenBank/DDBJ databases">
        <title>A de novo genome assembly of Solanum verrucosum Schlechtendal, a Mexican diploid species geographically isolated from the other diploid A-genome species in potato relatives.</title>
        <authorList>
            <person name="Hosaka K."/>
        </authorList>
    </citation>
    <scope>NUCLEOTIDE SEQUENCE</scope>
    <source>
        <tissue evidence="1">Young leaves</tissue>
    </source>
</reference>
<name>A0AAF0UI39_SOLVR</name>
<sequence length="106" mass="12466">MYVDGSLRFQDLMDFPFKSNASFILLHNHTKGIGVGYKKMYIQIQTLPLYISQQDHVESLSHTPHRSALLNENHKKSNFHYMLPRLQKQLLTPLIFELDQHQVDVM</sequence>
<dbReference type="Proteomes" id="UP001234989">
    <property type="component" value="Chromosome 9"/>
</dbReference>
<proteinExistence type="predicted"/>
<organism evidence="1 2">
    <name type="scientific">Solanum verrucosum</name>
    <dbReference type="NCBI Taxonomy" id="315347"/>
    <lineage>
        <taxon>Eukaryota</taxon>
        <taxon>Viridiplantae</taxon>
        <taxon>Streptophyta</taxon>
        <taxon>Embryophyta</taxon>
        <taxon>Tracheophyta</taxon>
        <taxon>Spermatophyta</taxon>
        <taxon>Magnoliopsida</taxon>
        <taxon>eudicotyledons</taxon>
        <taxon>Gunneridae</taxon>
        <taxon>Pentapetalae</taxon>
        <taxon>asterids</taxon>
        <taxon>lamiids</taxon>
        <taxon>Solanales</taxon>
        <taxon>Solanaceae</taxon>
        <taxon>Solanoideae</taxon>
        <taxon>Solaneae</taxon>
        <taxon>Solanum</taxon>
    </lineage>
</organism>
<evidence type="ECO:0000313" key="1">
    <source>
        <dbReference type="EMBL" id="WMV45734.1"/>
    </source>
</evidence>